<dbReference type="Gene3D" id="3.90.1720.10">
    <property type="entry name" value="endopeptidase domain like (from Nostoc punctiforme)"/>
    <property type="match status" value="1"/>
</dbReference>
<dbReference type="PANTHER" id="PTHR47053:SF1">
    <property type="entry name" value="MUREIN DD-ENDOPEPTIDASE MEPH-RELATED"/>
    <property type="match status" value="1"/>
</dbReference>
<feature type="domain" description="SH3b" evidence="5">
    <location>
        <begin position="106"/>
        <end position="169"/>
    </location>
</feature>
<dbReference type="InterPro" id="IPR051202">
    <property type="entry name" value="Peptidase_C40"/>
</dbReference>
<dbReference type="InterPro" id="IPR000064">
    <property type="entry name" value="NLP_P60_dom"/>
</dbReference>
<dbReference type="PROSITE" id="PS51781">
    <property type="entry name" value="SH3B"/>
    <property type="match status" value="1"/>
</dbReference>
<dbReference type="Pfam" id="PF08239">
    <property type="entry name" value="SH3_3"/>
    <property type="match status" value="1"/>
</dbReference>
<evidence type="ECO:0000313" key="8">
    <source>
        <dbReference type="Proteomes" id="UP000703674"/>
    </source>
</evidence>
<dbReference type="SUPFAM" id="SSF54001">
    <property type="entry name" value="Cysteine proteinases"/>
    <property type="match status" value="1"/>
</dbReference>
<dbReference type="PROSITE" id="PS51935">
    <property type="entry name" value="NLPC_P60"/>
    <property type="match status" value="1"/>
</dbReference>
<dbReference type="InterPro" id="IPR038765">
    <property type="entry name" value="Papain-like_cys_pep_sf"/>
</dbReference>
<dbReference type="Proteomes" id="UP000703674">
    <property type="component" value="Unassembled WGS sequence"/>
</dbReference>
<evidence type="ECO:0000256" key="2">
    <source>
        <dbReference type="ARBA" id="ARBA00022670"/>
    </source>
</evidence>
<keyword evidence="3" id="KW-0378">Hydrolase</keyword>
<dbReference type="Pfam" id="PF00877">
    <property type="entry name" value="NLPC_P60"/>
    <property type="match status" value="1"/>
</dbReference>
<accession>A0ABX1CZY0</accession>
<evidence type="ECO:0000259" key="5">
    <source>
        <dbReference type="PROSITE" id="PS51781"/>
    </source>
</evidence>
<proteinExistence type="inferred from homology"/>
<dbReference type="PROSITE" id="PS51257">
    <property type="entry name" value="PROKAR_LIPOPROTEIN"/>
    <property type="match status" value="1"/>
</dbReference>
<keyword evidence="4" id="KW-0788">Thiol protease</keyword>
<organism evidence="7 8">
    <name type="scientific">Salinimicrobium oceani</name>
    <dbReference type="NCBI Taxonomy" id="2722702"/>
    <lineage>
        <taxon>Bacteria</taxon>
        <taxon>Pseudomonadati</taxon>
        <taxon>Bacteroidota</taxon>
        <taxon>Flavobacteriia</taxon>
        <taxon>Flavobacteriales</taxon>
        <taxon>Flavobacteriaceae</taxon>
        <taxon>Salinimicrobium</taxon>
    </lineage>
</organism>
<evidence type="ECO:0000259" key="6">
    <source>
        <dbReference type="PROSITE" id="PS51935"/>
    </source>
</evidence>
<feature type="domain" description="NlpC/P60" evidence="6">
    <location>
        <begin position="249"/>
        <end position="383"/>
    </location>
</feature>
<name>A0ABX1CZY0_9FLAO</name>
<dbReference type="InterPro" id="IPR003646">
    <property type="entry name" value="SH3-like_bac-type"/>
</dbReference>
<dbReference type="Gene3D" id="2.30.30.40">
    <property type="entry name" value="SH3 Domains"/>
    <property type="match status" value="2"/>
</dbReference>
<evidence type="ECO:0000256" key="1">
    <source>
        <dbReference type="ARBA" id="ARBA00007074"/>
    </source>
</evidence>
<evidence type="ECO:0000256" key="3">
    <source>
        <dbReference type="ARBA" id="ARBA00022801"/>
    </source>
</evidence>
<dbReference type="PANTHER" id="PTHR47053">
    <property type="entry name" value="MUREIN DD-ENDOPEPTIDASE MEPH-RELATED"/>
    <property type="match status" value="1"/>
</dbReference>
<gene>
    <name evidence="7" type="ORF">HC175_12865</name>
</gene>
<evidence type="ECO:0000313" key="7">
    <source>
        <dbReference type="EMBL" id="NJW53810.1"/>
    </source>
</evidence>
<dbReference type="EMBL" id="JAAVJR010000008">
    <property type="protein sequence ID" value="NJW53810.1"/>
    <property type="molecule type" value="Genomic_DNA"/>
</dbReference>
<keyword evidence="2" id="KW-0645">Protease</keyword>
<comment type="caution">
    <text evidence="7">The sequence shown here is derived from an EMBL/GenBank/DDBJ whole genome shotgun (WGS) entry which is preliminary data.</text>
</comment>
<comment type="similarity">
    <text evidence="1">Belongs to the peptidase C40 family.</text>
</comment>
<dbReference type="SUPFAM" id="SSF82057">
    <property type="entry name" value="Prokaryotic SH3-related domain"/>
    <property type="match status" value="1"/>
</dbReference>
<evidence type="ECO:0000256" key="4">
    <source>
        <dbReference type="ARBA" id="ARBA00022807"/>
    </source>
</evidence>
<keyword evidence="8" id="KW-1185">Reference proteome</keyword>
<protein>
    <submittedName>
        <fullName evidence="7">SH3 domain-containing protein</fullName>
    </submittedName>
</protein>
<sequence length="407" mass="45283">MTLLNRNILALSFLGILTACNHSEKEPAPEENSAAAYIEQVQGEYVPDRRVERFDVESEAYDGKFVLRGETTNPKALASLKQRLDSANITYVDSVQVYPFKDLHGKTNALVRISVANLRSDPKHSAELATQATLGTPLQVLKKEGEWYLVQTPDKYLSWVDHGGISLYSDEELAEWKASEKLIFTAAFGQVYSNASEGSEVVSDAVAGNIFELRGVKNGFFEVEYPDARIGYIKTSAAKKYNAWLSGLEASEENLVQTSRKFMGLPYLWGGTSAKGVDCSGYTKTIFFMNGVVIPRDASQQVHTGSLVDSTGNFENLRKGDLLFFGTPATDTTKERVVHVGMWIGNNEFIHSSGRVHLSSMDSTATNFDEFNRNRYLRTKRLLGQEEDPNLLLLKKKDLFTNISAVE</sequence>
<dbReference type="RefSeq" id="WP_168138917.1">
    <property type="nucleotide sequence ID" value="NZ_JAAVJR010000008.1"/>
</dbReference>
<reference evidence="7 8" key="1">
    <citation type="submission" date="2020-03" db="EMBL/GenBank/DDBJ databases">
        <title>Salinimicrobium sp. nov, isolated from SCS.</title>
        <authorList>
            <person name="Cao W.R."/>
        </authorList>
    </citation>
    <scope>NUCLEOTIDE SEQUENCE [LARGE SCALE GENOMIC DNA]</scope>
    <source>
        <strain evidence="8">J15B91</strain>
    </source>
</reference>